<protein>
    <submittedName>
        <fullName evidence="4">BTB domain-containing protein</fullName>
    </submittedName>
</protein>
<dbReference type="PROSITE" id="PS50144">
    <property type="entry name" value="MATH"/>
    <property type="match status" value="1"/>
</dbReference>
<dbReference type="Pfam" id="PF22486">
    <property type="entry name" value="MATH_2"/>
    <property type="match status" value="1"/>
</dbReference>
<dbReference type="PROSITE" id="PS50097">
    <property type="entry name" value="BTB"/>
    <property type="match status" value="1"/>
</dbReference>
<dbReference type="AlphaFoldDB" id="A0A0N5C025"/>
<dbReference type="SUPFAM" id="SSF49599">
    <property type="entry name" value="TRAF domain-like"/>
    <property type="match status" value="1"/>
</dbReference>
<dbReference type="GO" id="GO:0030163">
    <property type="term" value="P:protein catabolic process"/>
    <property type="evidence" value="ECO:0007669"/>
    <property type="project" value="UniProtKB-ARBA"/>
</dbReference>
<organism evidence="3 4">
    <name type="scientific">Strongyloides papillosus</name>
    <name type="common">Intestinal threadworm</name>
    <dbReference type="NCBI Taxonomy" id="174720"/>
    <lineage>
        <taxon>Eukaryota</taxon>
        <taxon>Metazoa</taxon>
        <taxon>Ecdysozoa</taxon>
        <taxon>Nematoda</taxon>
        <taxon>Chromadorea</taxon>
        <taxon>Rhabditida</taxon>
        <taxon>Tylenchina</taxon>
        <taxon>Panagrolaimomorpha</taxon>
        <taxon>Strongyloidoidea</taxon>
        <taxon>Strongyloididae</taxon>
        <taxon>Strongyloides</taxon>
    </lineage>
</organism>
<dbReference type="InterPro" id="IPR011333">
    <property type="entry name" value="SKP1/BTB/POZ_sf"/>
</dbReference>
<evidence type="ECO:0000259" key="1">
    <source>
        <dbReference type="PROSITE" id="PS50097"/>
    </source>
</evidence>
<dbReference type="InterPro" id="IPR008974">
    <property type="entry name" value="TRAF-like"/>
</dbReference>
<dbReference type="InterPro" id="IPR002083">
    <property type="entry name" value="MATH/TRAF_dom"/>
</dbReference>
<dbReference type="WBParaSite" id="SPAL_0001135800.1">
    <property type="protein sequence ID" value="SPAL_0001135800.1"/>
    <property type="gene ID" value="SPAL_0001135800"/>
</dbReference>
<sequence length="355" mass="41367">MVFESGKLNNGSCNIQTKITKFNYTFSIQNFSLRTEKIGKKIKSPTFVTGWKNRSEWCLWVYPNGDRKESKEYVSVFLTLLKPDKAKAKFRFSILNDKEEEKKVFNGGDTDTYLKNSGWGKYKFVRKDFLLNESNNLLINNKLRILCEIQVINNCESKNNDNSEISMNIAIPQSKLSLDYCNMFDSPLFTDCIIKVENTEFKVHKAVLAARSPVFHNILSSTLEKSRTNVIEIKDFPVKVVKEMLKYIYKDKISNIQNMANEVFEIANKYELHRLKAISEHYMYTSLSLENVFERFSLSEKYSIKSLKECCVELIFENAGWLTKTKEWKEFVLVHPLLIESLFIKLLNISSEDSI</sequence>
<dbReference type="InterPro" id="IPR000210">
    <property type="entry name" value="BTB/POZ_dom"/>
</dbReference>
<evidence type="ECO:0000313" key="3">
    <source>
        <dbReference type="Proteomes" id="UP000046392"/>
    </source>
</evidence>
<dbReference type="STRING" id="174720.A0A0N5C025"/>
<reference evidence="4" key="1">
    <citation type="submission" date="2017-02" db="UniProtKB">
        <authorList>
            <consortium name="WormBaseParasite"/>
        </authorList>
    </citation>
    <scope>IDENTIFICATION</scope>
</reference>
<dbReference type="PANTHER" id="PTHR24413">
    <property type="entry name" value="SPECKLE-TYPE POZ PROTEIN"/>
    <property type="match status" value="1"/>
</dbReference>
<accession>A0A0N5C025</accession>
<feature type="domain" description="BTB" evidence="1">
    <location>
        <begin position="190"/>
        <end position="257"/>
    </location>
</feature>
<evidence type="ECO:0000313" key="4">
    <source>
        <dbReference type="WBParaSite" id="SPAL_0001135800.1"/>
    </source>
</evidence>
<dbReference type="SMART" id="SM00225">
    <property type="entry name" value="BTB"/>
    <property type="match status" value="1"/>
</dbReference>
<dbReference type="SUPFAM" id="SSF54695">
    <property type="entry name" value="POZ domain"/>
    <property type="match status" value="1"/>
</dbReference>
<name>A0A0N5C025_STREA</name>
<proteinExistence type="predicted"/>
<dbReference type="Gene3D" id="2.60.210.10">
    <property type="entry name" value="Apoptosis, Tumor Necrosis Factor Receptor Associated Protein 2, Chain A"/>
    <property type="match status" value="1"/>
</dbReference>
<dbReference type="Gene3D" id="3.30.710.10">
    <property type="entry name" value="Potassium Channel Kv1.1, Chain A"/>
    <property type="match status" value="1"/>
</dbReference>
<dbReference type="CDD" id="cd14733">
    <property type="entry name" value="BACK"/>
    <property type="match status" value="1"/>
</dbReference>
<dbReference type="Proteomes" id="UP000046392">
    <property type="component" value="Unplaced"/>
</dbReference>
<dbReference type="Gene3D" id="1.25.40.420">
    <property type="match status" value="1"/>
</dbReference>
<feature type="domain" description="MATH" evidence="2">
    <location>
        <begin position="21"/>
        <end position="149"/>
    </location>
</feature>
<keyword evidence="3" id="KW-1185">Reference proteome</keyword>
<evidence type="ECO:0000259" key="2">
    <source>
        <dbReference type="PROSITE" id="PS50144"/>
    </source>
</evidence>
<dbReference type="Pfam" id="PF00651">
    <property type="entry name" value="BTB"/>
    <property type="match status" value="1"/>
</dbReference>